<reference evidence="3" key="1">
    <citation type="submission" date="2018-04" db="EMBL/GenBank/DDBJ databases">
        <authorList>
            <person name="Cornet L."/>
        </authorList>
    </citation>
    <scope>NUCLEOTIDE SEQUENCE [LARGE SCALE GENOMIC DNA]</scope>
</reference>
<dbReference type="PANTHER" id="PTHR46438">
    <property type="entry name" value="ALPHA/BETA-HYDROLASES SUPERFAMILY PROTEIN"/>
    <property type="match status" value="1"/>
</dbReference>
<dbReference type="GO" id="GO:0016787">
    <property type="term" value="F:hydrolase activity"/>
    <property type="evidence" value="ECO:0007669"/>
    <property type="project" value="UniProtKB-KW"/>
</dbReference>
<evidence type="ECO:0000313" key="2">
    <source>
        <dbReference type="EMBL" id="PZO10257.1"/>
    </source>
</evidence>
<reference evidence="2 3" key="2">
    <citation type="submission" date="2018-06" db="EMBL/GenBank/DDBJ databases">
        <title>Metagenomic assembly of (sub)arctic Cyanobacteria and their associated microbiome from non-axenic cultures.</title>
        <authorList>
            <person name="Baurain D."/>
        </authorList>
    </citation>
    <scope>NUCLEOTIDE SEQUENCE [LARGE SCALE GENOMIC DNA]</scope>
    <source>
        <strain evidence="2">ULC129bin1</strain>
    </source>
</reference>
<dbReference type="Pfam" id="PF12697">
    <property type="entry name" value="Abhydrolase_6"/>
    <property type="match status" value="1"/>
</dbReference>
<dbReference type="Gene3D" id="3.40.50.1820">
    <property type="entry name" value="alpha/beta hydrolase"/>
    <property type="match status" value="1"/>
</dbReference>
<dbReference type="AlphaFoldDB" id="A0A2W4TTD0"/>
<dbReference type="PANTHER" id="PTHR46438:SF2">
    <property type="entry name" value="ALPHA_BETA-HYDROLASES SUPERFAMILY PROTEIN"/>
    <property type="match status" value="1"/>
</dbReference>
<evidence type="ECO:0000313" key="3">
    <source>
        <dbReference type="Proteomes" id="UP000249354"/>
    </source>
</evidence>
<gene>
    <name evidence="2" type="ORF">DCF25_20885</name>
</gene>
<accession>A0A2W4TTD0</accession>
<organism evidence="2 3">
    <name type="scientific">Leptolyngbya foveolarum</name>
    <dbReference type="NCBI Taxonomy" id="47253"/>
    <lineage>
        <taxon>Bacteria</taxon>
        <taxon>Bacillati</taxon>
        <taxon>Cyanobacteriota</taxon>
        <taxon>Cyanophyceae</taxon>
        <taxon>Leptolyngbyales</taxon>
        <taxon>Leptolyngbyaceae</taxon>
        <taxon>Leptolyngbya group</taxon>
        <taxon>Leptolyngbya</taxon>
    </lineage>
</organism>
<evidence type="ECO:0000259" key="1">
    <source>
        <dbReference type="Pfam" id="PF12697"/>
    </source>
</evidence>
<comment type="caution">
    <text evidence="2">The sequence shown here is derived from an EMBL/GenBank/DDBJ whole genome shotgun (WGS) entry which is preliminary data.</text>
</comment>
<dbReference type="Proteomes" id="UP000249354">
    <property type="component" value="Unassembled WGS sequence"/>
</dbReference>
<dbReference type="SUPFAM" id="SSF53474">
    <property type="entry name" value="alpha/beta-Hydrolases"/>
    <property type="match status" value="1"/>
</dbReference>
<dbReference type="EMBL" id="QBMC01000225">
    <property type="protein sequence ID" value="PZO10257.1"/>
    <property type="molecule type" value="Genomic_DNA"/>
</dbReference>
<dbReference type="PRINTS" id="PR00111">
    <property type="entry name" value="ABHYDROLASE"/>
</dbReference>
<keyword evidence="2" id="KW-0378">Hydrolase</keyword>
<dbReference type="InterPro" id="IPR000073">
    <property type="entry name" value="AB_hydrolase_1"/>
</dbReference>
<sequence>MLTFQPPGFGQKTVQVRLGKMAYYTPVGLPWPIAADQVTSDPASIKRPTVVFFHNFGGGASAYEWSKVYATLAAHYTVIAPDLIGWGASAHPERRYTTQDYLNNIEDFIEQVSSEPIIAIASSFTAGLVARLAAEKPALFHKLFLTCPAGFRDFGKGAGRRLPEPIINAPFLDKAIYALGAMNEIAVRNFLENFLFAKRDRLSNETVAAYLASAQQPNAEYAALSFLRGDLYFDLAPYIEQLQTPTAMVWGEQAQFTPVALGRQLAGLNPYRVKRFQVISNTGVLPHLEQPGVVAALLLDWLQAY</sequence>
<feature type="domain" description="AB hydrolase-1" evidence="1">
    <location>
        <begin position="50"/>
        <end position="296"/>
    </location>
</feature>
<protein>
    <submittedName>
        <fullName evidence="2">Alpha/beta hydrolase</fullName>
    </submittedName>
</protein>
<name>A0A2W4TTD0_9CYAN</name>
<dbReference type="InterPro" id="IPR029058">
    <property type="entry name" value="AB_hydrolase_fold"/>
</dbReference>
<proteinExistence type="predicted"/>